<organism evidence="3 4">
    <name type="scientific">Streptomyces viridochromogenes (strain DSM 40736 / JCM 4977 / BCRC 1201 / Tue 494)</name>
    <dbReference type="NCBI Taxonomy" id="591159"/>
    <lineage>
        <taxon>Bacteria</taxon>
        <taxon>Bacillati</taxon>
        <taxon>Actinomycetota</taxon>
        <taxon>Actinomycetes</taxon>
        <taxon>Kitasatosporales</taxon>
        <taxon>Streptomycetaceae</taxon>
        <taxon>Streptomyces</taxon>
    </lineage>
</organism>
<dbReference type="Gene3D" id="3.40.50.300">
    <property type="entry name" value="P-loop containing nucleotide triphosphate hydrolases"/>
    <property type="match status" value="1"/>
</dbReference>
<evidence type="ECO:0000313" key="4">
    <source>
        <dbReference type="Proteomes" id="UP000004184"/>
    </source>
</evidence>
<dbReference type="InterPro" id="IPR057574">
    <property type="entry name" value="nSTAND_NTPase5_dom"/>
</dbReference>
<protein>
    <submittedName>
        <fullName evidence="3">Tetratricopeptide repeat family protein</fullName>
    </submittedName>
</protein>
<dbReference type="SUPFAM" id="SSF52540">
    <property type="entry name" value="P-loop containing nucleoside triphosphate hydrolases"/>
    <property type="match status" value="1"/>
</dbReference>
<dbReference type="PANTHER" id="PTHR19959:SF119">
    <property type="entry name" value="FUNGAL LIPASE-LIKE DOMAIN-CONTAINING PROTEIN"/>
    <property type="match status" value="1"/>
</dbReference>
<keyword evidence="4" id="KW-1185">Reference proteome</keyword>
<dbReference type="EMBL" id="GG657757">
    <property type="protein sequence ID" value="EFL32652.1"/>
    <property type="molecule type" value="Genomic_DNA"/>
</dbReference>
<dbReference type="InterPro" id="IPR027417">
    <property type="entry name" value="P-loop_NTPase"/>
</dbReference>
<evidence type="ECO:0000313" key="3">
    <source>
        <dbReference type="EMBL" id="EFL32652.1"/>
    </source>
</evidence>
<proteinExistence type="predicted"/>
<dbReference type="Pfam" id="PF13374">
    <property type="entry name" value="TPR_10"/>
    <property type="match status" value="2"/>
</dbReference>
<feature type="domain" description="Anaphase-promoting complex subunit 5" evidence="1">
    <location>
        <begin position="937"/>
        <end position="970"/>
    </location>
</feature>
<dbReference type="PANTHER" id="PTHR19959">
    <property type="entry name" value="KINESIN LIGHT CHAIN"/>
    <property type="match status" value="1"/>
</dbReference>
<dbReference type="HOGENOM" id="CLU_006181_0_0_11"/>
<dbReference type="InterPro" id="IPR026000">
    <property type="entry name" value="Apc5_dom"/>
</dbReference>
<dbReference type="Gene3D" id="1.25.40.10">
    <property type="entry name" value="Tetratricopeptide repeat domain"/>
    <property type="match status" value="6"/>
</dbReference>
<dbReference type="Pfam" id="PF12862">
    <property type="entry name" value="ANAPC5"/>
    <property type="match status" value="1"/>
</dbReference>
<dbReference type="Proteomes" id="UP000004184">
    <property type="component" value="Unassembled WGS sequence"/>
</dbReference>
<sequence length="1390" mass="151198">MADQRFRAVLAEHGLSTLLEPVEWQTLPEPPPAPTRDGLLGSPAALLEAHRAVVPFRGRTRLLDELLNWCADPGLGVRLIHGPAGQGKTRLAHQLAERLTGEEGSRWSVLWLSGQAPIGDLAELRDAAVPLLVIIDYAETRPEQLTALLDVLLRHPTATPLKLLLLARTRGDWWTSARRARRQSQELLDTAAVTELEPLDTVDRATAYAQAVQALSRALHQVRGQRLRKWERVAEGLSGPPESRLNAPGMDVALTLHMTVLADLLDAADRPVRARARETDDAPVEERLLDHEIRYWENESERRGAKLPWETLSQALAAAFLCGADDDCQADDLLRRVPPLAGADAEREHVSALIAGLYPPGEGRHWGTLQPDRLAEYFVGRQLLTRRRLPKALLGTGTPPGDRSAGALTEAQRVQMLTVYTRAAAHPAHHGLLDGPLTDLCVSRHDVLTQAAIDVATRVERPEPLVGALERIAQECAATPGELGPLAERLPRPTHTLAPLALNVTERLVGIHRAQAEHDPEHRAELALALRRLTGRLGDMGRRREAYEAAAEAVRLYKRLAEEDPAAFRAHHATSLRNLSVMLSKLGRRKKALKRAAKAVRILRASAASDAGDPKDLLAHGLEAVATAEAELGRPQEALTSIAEAVGIRRGLVEEHGDEFRPSLAAALNDHATWLKECGRVEEALTASEEAVGVYRSLAERRPDAYRAALAMGLGTHSICLHLMGRPREALKAAHEAVGIRRRLAEERPGTYRADLALSLNSLAIDLDGVGRPDEAVQPAAEAVSLYRSLAEKDPKAFVHQLANALNTYANQLHDTGRVEEALTAAEESAARYRSLAEAEPDRFTADLAMSLMTLASQLRESGRQEEALETQRESVALHRRLAERQPGVFRHDLASALNNLCLLLSTTGSPDAALAAVNEAADIQRDLMESGSTGRARPSLPTALMNKMSCLCDLGREQEAVPVAEEAVEHYRRLVEDDPDLYEPQLATALSARWGVLYRVGRTEEALTALTESVGIRGRLLDQDDAAQRPAYADQLHLLGSQLSAAHRHDEAVDALRKAVAVRRGPAQEDPTRQLPQLALSLATLGTTLMRAGLRREALPVAEEAVELLSGPAQQDETHRPLLAEALCTLGVLQHTAGREEARHTLRRAVRVCGELPRTDLRETLRHVSLHALGLCLADQGEAAEGLSLVTRAVGVARDLARINPAYEALSAGSLTTLSRLSAADPLVCGEALTISGEAVAISERLVESDPLTHNTLLAWALPDHGLRLAEAGRYEEALDATARAVDLSRRLVADHRTAHTDNLAFSLYAYARSRLVSDTETEQARSAIEEALPVWEAFAEEEPGLVAPYLDSVRDTFARLAGGAAPGRSGWEAKERFCPDVTRAGECG</sequence>
<dbReference type="InterPro" id="IPR011990">
    <property type="entry name" value="TPR-like_helical_dom_sf"/>
</dbReference>
<reference evidence="4" key="1">
    <citation type="submission" date="2009-02" db="EMBL/GenBank/DDBJ databases">
        <title>Annotation of Streptomyces viridochromogenes strain DSM 40736.</title>
        <authorList>
            <consortium name="The Broad Institute Genome Sequencing Platform"/>
            <consortium name="Broad Institute Microbial Sequencing Center"/>
            <person name="Fischbach M."/>
            <person name="Godfrey P."/>
            <person name="Ward D."/>
            <person name="Young S."/>
            <person name="Zeng Q."/>
            <person name="Koehrsen M."/>
            <person name="Alvarado L."/>
            <person name="Berlin A.M."/>
            <person name="Bochicchio J."/>
            <person name="Borenstein D."/>
            <person name="Chapman S.B."/>
            <person name="Chen Z."/>
            <person name="Engels R."/>
            <person name="Freedman E."/>
            <person name="Gellesch M."/>
            <person name="Goldberg J."/>
            <person name="Griggs A."/>
            <person name="Gujja S."/>
            <person name="Heilman E.R."/>
            <person name="Heiman D.I."/>
            <person name="Hepburn T.A."/>
            <person name="Howarth C."/>
            <person name="Jen D."/>
            <person name="Larson L."/>
            <person name="Lewis B."/>
            <person name="Mehta T."/>
            <person name="Park D."/>
            <person name="Pearson M."/>
            <person name="Richards J."/>
            <person name="Roberts A."/>
            <person name="Saif S."/>
            <person name="Shea T.D."/>
            <person name="Shenoy N."/>
            <person name="Sisk P."/>
            <person name="Stolte C."/>
            <person name="Sykes S.N."/>
            <person name="Thomson T."/>
            <person name="Walk T."/>
            <person name="White J."/>
            <person name="Yandava C."/>
            <person name="Straight P."/>
            <person name="Clardy J."/>
            <person name="Hung D."/>
            <person name="Kolter R."/>
            <person name="Mekalanos J."/>
            <person name="Walker S."/>
            <person name="Walsh C.T."/>
            <person name="Wieland-Brown L.C."/>
            <person name="Haas B."/>
            <person name="Nusbaum C."/>
            <person name="Birren B."/>
        </authorList>
    </citation>
    <scope>NUCLEOTIDE SEQUENCE [LARGE SCALE GENOMIC DNA]</scope>
    <source>
        <strain evidence="4">DSM 40736 / JCM 4977 / BCRC 1201 / Tue 494</strain>
    </source>
</reference>
<dbReference type="eggNOG" id="COG0265">
    <property type="taxonomic scope" value="Bacteria"/>
</dbReference>
<gene>
    <name evidence="3" type="ORF">SSQG_03170</name>
</gene>
<dbReference type="STRING" id="591159.SSQG_03170"/>
<dbReference type="Pfam" id="PF25199">
    <property type="entry name" value="nSTAND_NTPase5"/>
    <property type="match status" value="1"/>
</dbReference>
<dbReference type="eggNOG" id="COG0457">
    <property type="taxonomic scope" value="Bacteria"/>
</dbReference>
<dbReference type="SUPFAM" id="SSF48452">
    <property type="entry name" value="TPR-like"/>
    <property type="match status" value="5"/>
</dbReference>
<name>D9XFE9_STRVT</name>
<dbReference type="eggNOG" id="COG0470">
    <property type="taxonomic scope" value="Bacteria"/>
</dbReference>
<dbReference type="InterPro" id="IPR019734">
    <property type="entry name" value="TPR_rpt"/>
</dbReference>
<feature type="domain" description="Novel STAND NTPase 5" evidence="2">
    <location>
        <begin position="61"/>
        <end position="177"/>
    </location>
</feature>
<evidence type="ECO:0000259" key="1">
    <source>
        <dbReference type="Pfam" id="PF12862"/>
    </source>
</evidence>
<evidence type="ECO:0000259" key="2">
    <source>
        <dbReference type="Pfam" id="PF25199"/>
    </source>
</evidence>
<dbReference type="SMART" id="SM00028">
    <property type="entry name" value="TPR"/>
    <property type="match status" value="11"/>
</dbReference>
<accession>D9XFE9</accession>